<evidence type="ECO:0000259" key="3">
    <source>
        <dbReference type="PROSITE" id="PS51497"/>
    </source>
</evidence>
<feature type="region of interest" description="Disordered" evidence="1">
    <location>
        <begin position="349"/>
        <end position="384"/>
    </location>
</feature>
<dbReference type="Gene3D" id="1.20.120.1920">
    <property type="entry name" value="UBAP1 SOUBA domain"/>
    <property type="match status" value="1"/>
</dbReference>
<dbReference type="PROSITE" id="PS50030">
    <property type="entry name" value="UBA"/>
    <property type="match status" value="2"/>
</dbReference>
<evidence type="ECO:0000259" key="2">
    <source>
        <dbReference type="PROSITE" id="PS50030"/>
    </source>
</evidence>
<evidence type="ECO:0000313" key="5">
    <source>
        <dbReference type="Proteomes" id="UP001286313"/>
    </source>
</evidence>
<name>A0AAE1BQV3_PETCI</name>
<dbReference type="PANTHER" id="PTHR15960:SF5">
    <property type="entry name" value="LD44032P"/>
    <property type="match status" value="1"/>
</dbReference>
<sequence>MSSDPASFIAGVPVKISERFRPPRRVTLPAACHHQVNTELFSLEYDFAVEKTTLKWVQDRRNKIEKEERERKERIAEYDKKKAERLAKEEEERERRKKEDEERLRLAKEERERQKLEEEEEKKRLEQEREEKEHVEGEQTVDTDNKETTEDVATTPDAGGSCGEGNSEAQGSSADGGGSGGGNNSNSSNTTDQQHTEPQQNVSSPATMPTTTPSTAMSNSYTQDPSSSSYEWMLKPTPIPSQKSSMRSPLKTPTNINFADFEGEGNDPFDSAALKSINDMEELAKVLNSTNIGQQTVDRNSVMQQGFPSNDKNTLNSFTNDQGIYNTYGQYPYFMQQQLHQQNIAQSRPAFPQYSNNPGTTVSQPVSTSSSSVPSYTSSSQYGGDIGRNFQNPYYSQQWNSGYNVNSPSKTAQFVPYDYRLQNTTMSNNINTSQAGVISPSNNTGNTPLPSYSNSNSSEAVRTPNKRQDLEDFYSRYYSQNKSGGQPNQSSGGGQSGDSTPSHSSSSGAAGSTSGSLRSCRSVPDLTAPEDSEVTKLSSGLPNEGRGFSHTPPPRPSSTGLTGLEDWKPLPDIPGLNEPSPHQHTPLHTVGKSRLPDPFTELTTDAQALVQNMAEMGFPRPRVARAVQKLGTDHKKLLEVLLVLQSLQENGEDGYKAERAFYHYMGDVQKTRDHIAAAKQLLDLGFEEERVVDALLKHDNDRDKALEELIA</sequence>
<dbReference type="GO" id="GO:0043130">
    <property type="term" value="F:ubiquitin binding"/>
    <property type="evidence" value="ECO:0007669"/>
    <property type="project" value="InterPro"/>
</dbReference>
<reference evidence="4" key="1">
    <citation type="submission" date="2023-10" db="EMBL/GenBank/DDBJ databases">
        <title>Genome assemblies of two species of porcelain crab, Petrolisthes cinctipes and Petrolisthes manimaculis (Anomura: Porcellanidae).</title>
        <authorList>
            <person name="Angst P."/>
        </authorList>
    </citation>
    <scope>NUCLEOTIDE SEQUENCE</scope>
    <source>
        <strain evidence="4">PB745_01</strain>
        <tissue evidence="4">Gill</tissue>
    </source>
</reference>
<accession>A0AAE1BQV3</accession>
<dbReference type="GO" id="GO:0043162">
    <property type="term" value="P:ubiquitin-dependent protein catabolic process via the multivesicular body sorting pathway"/>
    <property type="evidence" value="ECO:0007669"/>
    <property type="project" value="InterPro"/>
</dbReference>
<dbReference type="AlphaFoldDB" id="A0AAE1BQV3"/>
<comment type="caution">
    <text evidence="4">The sequence shown here is derived from an EMBL/GenBank/DDBJ whole genome shotgun (WGS) entry which is preliminary data.</text>
</comment>
<dbReference type="PANTHER" id="PTHR15960">
    <property type="entry name" value="LD44032P"/>
    <property type="match status" value="1"/>
</dbReference>
<dbReference type="InterPro" id="IPR023340">
    <property type="entry name" value="UMA"/>
</dbReference>
<dbReference type="SUPFAM" id="SSF46934">
    <property type="entry name" value="UBA-like"/>
    <property type="match status" value="1"/>
</dbReference>
<feature type="region of interest" description="Disordered" evidence="1">
    <location>
        <begin position="59"/>
        <end position="250"/>
    </location>
</feature>
<dbReference type="EMBL" id="JAWQEG010006508">
    <property type="protein sequence ID" value="KAK3854627.1"/>
    <property type="molecule type" value="Genomic_DNA"/>
</dbReference>
<feature type="domain" description="UBA" evidence="2">
    <location>
        <begin position="671"/>
        <end position="711"/>
    </location>
</feature>
<feature type="compositionally biased region" description="Polar residues" evidence="1">
    <location>
        <begin position="432"/>
        <end position="460"/>
    </location>
</feature>
<protein>
    <recommendedName>
        <fullName evidence="6">Ubiquitin-associated protein 1</fullName>
    </recommendedName>
</protein>
<evidence type="ECO:0008006" key="6">
    <source>
        <dbReference type="Google" id="ProtNLM"/>
    </source>
</evidence>
<feature type="domain" description="UMA" evidence="3">
    <location>
        <begin position="9"/>
        <end position="54"/>
    </location>
</feature>
<feature type="compositionally biased region" description="Low complexity" evidence="1">
    <location>
        <begin position="479"/>
        <end position="490"/>
    </location>
</feature>
<organism evidence="4 5">
    <name type="scientific">Petrolisthes cinctipes</name>
    <name type="common">Flat porcelain crab</name>
    <dbReference type="NCBI Taxonomy" id="88211"/>
    <lineage>
        <taxon>Eukaryota</taxon>
        <taxon>Metazoa</taxon>
        <taxon>Ecdysozoa</taxon>
        <taxon>Arthropoda</taxon>
        <taxon>Crustacea</taxon>
        <taxon>Multicrustacea</taxon>
        <taxon>Malacostraca</taxon>
        <taxon>Eumalacostraca</taxon>
        <taxon>Eucarida</taxon>
        <taxon>Decapoda</taxon>
        <taxon>Pleocyemata</taxon>
        <taxon>Anomura</taxon>
        <taxon>Galatheoidea</taxon>
        <taxon>Porcellanidae</taxon>
        <taxon>Petrolisthes</taxon>
    </lineage>
</organism>
<feature type="compositionally biased region" description="Polar residues" evidence="1">
    <location>
        <begin position="240"/>
        <end position="250"/>
    </location>
</feature>
<dbReference type="InterPro" id="IPR038870">
    <property type="entry name" value="UBAP1"/>
</dbReference>
<feature type="compositionally biased region" description="Polar residues" evidence="1">
    <location>
        <begin position="219"/>
        <end position="230"/>
    </location>
</feature>
<dbReference type="CDD" id="cd14316">
    <property type="entry name" value="UBA2_UBAP1_like"/>
    <property type="match status" value="1"/>
</dbReference>
<proteinExistence type="predicted"/>
<dbReference type="PROSITE" id="PS51497">
    <property type="entry name" value="UMA"/>
    <property type="match status" value="1"/>
</dbReference>
<dbReference type="InterPro" id="IPR042575">
    <property type="entry name" value="UBAP1_C"/>
</dbReference>
<gene>
    <name evidence="4" type="ORF">Pcinc_038910</name>
</gene>
<dbReference type="GO" id="GO:0000813">
    <property type="term" value="C:ESCRT I complex"/>
    <property type="evidence" value="ECO:0007669"/>
    <property type="project" value="InterPro"/>
</dbReference>
<feature type="compositionally biased region" description="Low complexity" evidence="1">
    <location>
        <begin position="497"/>
        <end position="519"/>
    </location>
</feature>
<feature type="compositionally biased region" description="Low complexity" evidence="1">
    <location>
        <begin position="203"/>
        <end position="218"/>
    </location>
</feature>
<dbReference type="Proteomes" id="UP001286313">
    <property type="component" value="Unassembled WGS sequence"/>
</dbReference>
<evidence type="ECO:0000256" key="1">
    <source>
        <dbReference type="SAM" id="MobiDB-lite"/>
    </source>
</evidence>
<feature type="compositionally biased region" description="Polar residues" evidence="1">
    <location>
        <begin position="190"/>
        <end position="202"/>
    </location>
</feature>
<dbReference type="InterPro" id="IPR009060">
    <property type="entry name" value="UBA-like_sf"/>
</dbReference>
<feature type="compositionally biased region" description="Basic and acidic residues" evidence="1">
    <location>
        <begin position="59"/>
        <end position="149"/>
    </location>
</feature>
<feature type="compositionally biased region" description="Low complexity" evidence="1">
    <location>
        <begin position="360"/>
        <end position="382"/>
    </location>
</feature>
<feature type="domain" description="UBA" evidence="2">
    <location>
        <begin position="603"/>
        <end position="644"/>
    </location>
</feature>
<dbReference type="InterPro" id="IPR015940">
    <property type="entry name" value="UBA"/>
</dbReference>
<feature type="compositionally biased region" description="Gly residues" evidence="1">
    <location>
        <begin position="174"/>
        <end position="183"/>
    </location>
</feature>
<evidence type="ECO:0000313" key="4">
    <source>
        <dbReference type="EMBL" id="KAK3854627.1"/>
    </source>
</evidence>
<feature type="region of interest" description="Disordered" evidence="1">
    <location>
        <begin position="432"/>
        <end position="591"/>
    </location>
</feature>
<keyword evidence="5" id="KW-1185">Reference proteome</keyword>